<dbReference type="Pfam" id="PF06974">
    <property type="entry name" value="WS_DGAT_C"/>
    <property type="match status" value="1"/>
</dbReference>
<name>A0A8X7UZB2_BRACI</name>
<dbReference type="GO" id="GO:0005789">
    <property type="term" value="C:endoplasmic reticulum membrane"/>
    <property type="evidence" value="ECO:0007669"/>
    <property type="project" value="UniProtKB-SubCell"/>
</dbReference>
<evidence type="ECO:0000256" key="1">
    <source>
        <dbReference type="ARBA" id="ARBA00004162"/>
    </source>
</evidence>
<evidence type="ECO:0000259" key="11">
    <source>
        <dbReference type="Pfam" id="PF03007"/>
    </source>
</evidence>
<comment type="caution">
    <text evidence="13">The sequence shown here is derived from an EMBL/GenBank/DDBJ whole genome shotgun (WGS) entry which is preliminary data.</text>
</comment>
<comment type="subcellular location">
    <subcellularLocation>
        <location evidence="1">Cell membrane</location>
        <topology evidence="1">Single-pass membrane protein</topology>
    </subcellularLocation>
    <subcellularLocation>
        <location evidence="2">Endoplasmic reticulum membrane</location>
    </subcellularLocation>
</comment>
<evidence type="ECO:0000313" key="14">
    <source>
        <dbReference type="Proteomes" id="UP000886595"/>
    </source>
</evidence>
<dbReference type="GO" id="GO:0047196">
    <property type="term" value="F:long-chain-alcohol O-fatty-acyltransferase activity"/>
    <property type="evidence" value="ECO:0007669"/>
    <property type="project" value="UniProtKB-EC"/>
</dbReference>
<keyword evidence="14" id="KW-1185">Reference proteome</keyword>
<dbReference type="InterPro" id="IPR045034">
    <property type="entry name" value="O-acyltransferase_WSD1-like"/>
</dbReference>
<keyword evidence="5" id="KW-0808">Transferase</keyword>
<evidence type="ECO:0000256" key="6">
    <source>
        <dbReference type="ARBA" id="ARBA00022824"/>
    </source>
</evidence>
<keyword evidence="7" id="KW-0012">Acyltransferase</keyword>
<dbReference type="Pfam" id="PF03007">
    <property type="entry name" value="WS_DGAT_cat"/>
    <property type="match status" value="1"/>
</dbReference>
<keyword evidence="6" id="KW-0256">Endoplasmic reticulum</keyword>
<comment type="pathway">
    <text evidence="4">Lipid metabolism.</text>
</comment>
<reference evidence="13 14" key="1">
    <citation type="submission" date="2020-02" db="EMBL/GenBank/DDBJ databases">
        <authorList>
            <person name="Ma Q."/>
            <person name="Huang Y."/>
            <person name="Song X."/>
            <person name="Pei D."/>
        </authorList>
    </citation>
    <scope>NUCLEOTIDE SEQUENCE [LARGE SCALE GENOMIC DNA]</scope>
    <source>
        <strain evidence="13">Sxm20200214</strain>
        <tissue evidence="13">Leaf</tissue>
    </source>
</reference>
<evidence type="ECO:0000256" key="8">
    <source>
        <dbReference type="ARBA" id="ARBA00024360"/>
    </source>
</evidence>
<dbReference type="AlphaFoldDB" id="A0A8X7UZB2"/>
<dbReference type="PANTHER" id="PTHR31650:SF46">
    <property type="entry name" value="(RAPE) HYPOTHETICAL PROTEIN"/>
    <property type="match status" value="1"/>
</dbReference>
<accession>A0A8X7UZB2</accession>
<dbReference type="GO" id="GO:0005886">
    <property type="term" value="C:plasma membrane"/>
    <property type="evidence" value="ECO:0007669"/>
    <property type="project" value="UniProtKB-SubCell"/>
</dbReference>
<evidence type="ECO:0000256" key="4">
    <source>
        <dbReference type="ARBA" id="ARBA00005189"/>
    </source>
</evidence>
<proteinExistence type="inferred from homology"/>
<dbReference type="InterPro" id="IPR004255">
    <property type="entry name" value="O-acyltransferase_WSD1_N"/>
</dbReference>
<dbReference type="GO" id="GO:0019432">
    <property type="term" value="P:triglyceride biosynthetic process"/>
    <property type="evidence" value="ECO:0007669"/>
    <property type="project" value="TreeGrafter"/>
</dbReference>
<comment type="similarity">
    <text evidence="8">In the N-terminal section; belongs to the long-chain O-acyltransferase family.</text>
</comment>
<evidence type="ECO:0000256" key="9">
    <source>
        <dbReference type="ARBA" id="ARBA00047604"/>
    </source>
</evidence>
<evidence type="ECO:0008006" key="15">
    <source>
        <dbReference type="Google" id="ProtNLM"/>
    </source>
</evidence>
<evidence type="ECO:0000256" key="5">
    <source>
        <dbReference type="ARBA" id="ARBA00022679"/>
    </source>
</evidence>
<dbReference type="PANTHER" id="PTHR31650">
    <property type="entry name" value="O-ACYLTRANSFERASE (WSD1-LIKE) FAMILY PROTEIN"/>
    <property type="match status" value="1"/>
</dbReference>
<evidence type="ECO:0000256" key="2">
    <source>
        <dbReference type="ARBA" id="ARBA00004586"/>
    </source>
</evidence>
<gene>
    <name evidence="13" type="ORF">Bca52824_042963</name>
</gene>
<feature type="domain" description="O-acyltransferase WSD1-like N-terminal" evidence="11">
    <location>
        <begin position="45"/>
        <end position="260"/>
    </location>
</feature>
<evidence type="ECO:0000259" key="12">
    <source>
        <dbReference type="Pfam" id="PF06974"/>
    </source>
</evidence>
<comment type="catalytic activity">
    <reaction evidence="9">
        <text>a long chain fatty alcohol + a fatty acyl-CoA = a long-chain alcohol wax ester + CoA</text>
        <dbReference type="Rhea" id="RHEA:38443"/>
        <dbReference type="ChEBI" id="CHEBI:17135"/>
        <dbReference type="ChEBI" id="CHEBI:57287"/>
        <dbReference type="ChEBI" id="CHEBI:77636"/>
        <dbReference type="ChEBI" id="CHEBI:235323"/>
        <dbReference type="EC" id="2.3.1.75"/>
    </reaction>
</comment>
<dbReference type="SUPFAM" id="SSF52777">
    <property type="entry name" value="CoA-dependent acyltransferases"/>
    <property type="match status" value="1"/>
</dbReference>
<organism evidence="13 14">
    <name type="scientific">Brassica carinata</name>
    <name type="common">Ethiopian mustard</name>
    <name type="synonym">Abyssinian cabbage</name>
    <dbReference type="NCBI Taxonomy" id="52824"/>
    <lineage>
        <taxon>Eukaryota</taxon>
        <taxon>Viridiplantae</taxon>
        <taxon>Streptophyta</taxon>
        <taxon>Embryophyta</taxon>
        <taxon>Tracheophyta</taxon>
        <taxon>Spermatophyta</taxon>
        <taxon>Magnoliopsida</taxon>
        <taxon>eudicotyledons</taxon>
        <taxon>Gunneridae</taxon>
        <taxon>Pentapetalae</taxon>
        <taxon>rosids</taxon>
        <taxon>malvids</taxon>
        <taxon>Brassicales</taxon>
        <taxon>Brassicaceae</taxon>
        <taxon>Brassiceae</taxon>
        <taxon>Brassica</taxon>
    </lineage>
</organism>
<dbReference type="GO" id="GO:0004144">
    <property type="term" value="F:diacylglycerol O-acyltransferase activity"/>
    <property type="evidence" value="ECO:0007669"/>
    <property type="project" value="UniProtKB-EC"/>
</dbReference>
<evidence type="ECO:0000256" key="3">
    <source>
        <dbReference type="ARBA" id="ARBA00004771"/>
    </source>
</evidence>
<evidence type="ECO:0000256" key="7">
    <source>
        <dbReference type="ARBA" id="ARBA00023315"/>
    </source>
</evidence>
<dbReference type="Proteomes" id="UP000886595">
    <property type="component" value="Unassembled WGS sequence"/>
</dbReference>
<dbReference type="OrthoDB" id="1032747at2759"/>
<evidence type="ECO:0000313" key="13">
    <source>
        <dbReference type="EMBL" id="KAG2296294.1"/>
    </source>
</evidence>
<dbReference type="InterPro" id="IPR009721">
    <property type="entry name" value="O-acyltransferase_WSD1_C"/>
</dbReference>
<feature type="domain" description="O-acyltransferase WSD1 C-terminal" evidence="12">
    <location>
        <begin position="283"/>
        <end position="427"/>
    </location>
</feature>
<sequence>MAREKQAEITIMELLSPVSRLFVSPGFYGAIVFTLGFKTRCNSSAIVEGIKNTWIKLPRFSSKVVMDDKKNGEAVWVPVNVRVEDHVFVPDIDHFDITNPDQFIEDYTSNIANTTMDMSRPLWEFHVLNIKTSNAESLGIGKFHHSLGDGMSLMSLLYASSRKISDPNALPTTATTRKQVGSNDNRWLVARFWLMIRVIFTTFIELFKSLLTLCFMRDTKTPLMGKPGDRNGPRKIIHRIVSFDDVKFVKNTMKMKVNDVLLGITQAGLSRYLRKKYGSKCRWGNFIGVVIFPLWIRSEDDPLEYVRRAKATMDKKKISMEALVLYGFIKFTMKIFGGKAVEAITKRVFSHTTLTFSNVLGPNEDISFFEHPMCYVGASALIGPQALIIHYVSYADKIIINLAVDTTVIPDPHLLCDNLVESLEIIKLSLLEKGLHKMEKLYKGLCTVAVQELHHEVKPGTSGDVFGCGQFAPSGILMHL</sequence>
<evidence type="ECO:0000256" key="10">
    <source>
        <dbReference type="ARBA" id="ARBA00048109"/>
    </source>
</evidence>
<protein>
    <recommendedName>
        <fullName evidence="15">Diacylglycerol O-acyltransferase</fullName>
    </recommendedName>
</protein>
<comment type="catalytic activity">
    <reaction evidence="10">
        <text>an acyl-CoA + a 1,2-diacyl-sn-glycerol = a triacyl-sn-glycerol + CoA</text>
        <dbReference type="Rhea" id="RHEA:10868"/>
        <dbReference type="ChEBI" id="CHEBI:17815"/>
        <dbReference type="ChEBI" id="CHEBI:57287"/>
        <dbReference type="ChEBI" id="CHEBI:58342"/>
        <dbReference type="ChEBI" id="CHEBI:64615"/>
        <dbReference type="EC" id="2.3.1.20"/>
    </reaction>
</comment>
<dbReference type="EMBL" id="JAAMPC010000009">
    <property type="protein sequence ID" value="KAG2296294.1"/>
    <property type="molecule type" value="Genomic_DNA"/>
</dbReference>
<comment type="pathway">
    <text evidence="3">Glycerolipid metabolism; triacylglycerol biosynthesis.</text>
</comment>